<dbReference type="BioCyc" id="JESP1508404:G14D9-13179-MONOMER"/>
<evidence type="ECO:0000313" key="3">
    <source>
        <dbReference type="Proteomes" id="UP000031449"/>
    </source>
</evidence>
<dbReference type="Proteomes" id="UP000031449">
    <property type="component" value="Plasmid unnamed"/>
</dbReference>
<keyword evidence="1" id="KW-1133">Transmembrane helix</keyword>
<sequence>MKENQENQLISPQVEGGFSNVKVGFAVLYMLSFVAMGMYGFWKVLWQAGIIWGASLRKEDPAWILDISLSDEPIQFWVFVSMFVLAHIIALASSRSKKITVPTAYANMKLAFGSTIFCASLLSPYFLLGFLLTVTTLLIRRNYPTEDDMIYPFEKRLNEFFTKKGIE</sequence>
<name>A0A0B5AXB7_9BACL</name>
<feature type="transmembrane region" description="Helical" evidence="1">
    <location>
        <begin position="74"/>
        <end position="94"/>
    </location>
</feature>
<keyword evidence="2" id="KW-0614">Plasmid</keyword>
<geneLocation type="plasmid" evidence="3"/>
<dbReference type="AlphaFoldDB" id="A0A0B5AXB7"/>
<accession>A0A0B5AXB7</accession>
<dbReference type="EMBL" id="CP009417">
    <property type="protein sequence ID" value="AJD93213.1"/>
    <property type="molecule type" value="Genomic_DNA"/>
</dbReference>
<evidence type="ECO:0000313" key="2">
    <source>
        <dbReference type="EMBL" id="AJD93213.1"/>
    </source>
</evidence>
<feature type="transmembrane region" description="Helical" evidence="1">
    <location>
        <begin position="115"/>
        <end position="139"/>
    </location>
</feature>
<dbReference type="HOGENOM" id="CLU_1592364_0_0_9"/>
<evidence type="ECO:0000256" key="1">
    <source>
        <dbReference type="SAM" id="Phobius"/>
    </source>
</evidence>
<reference evidence="2 3" key="1">
    <citation type="submission" date="2014-08" db="EMBL/GenBank/DDBJ databases">
        <title>Complete genome of a marine bacteria Jeotgalibacillus malaysiensis.</title>
        <authorList>
            <person name="Yaakop A.S."/>
            <person name="Chan K.-G."/>
            <person name="Goh K.M."/>
        </authorList>
    </citation>
    <scope>NUCLEOTIDE SEQUENCE [LARGE SCALE GENOMIC DNA]</scope>
    <source>
        <strain evidence="2 3">D5</strain>
        <plasmid evidence="3">Plasmid</plasmid>
    </source>
</reference>
<proteinExistence type="predicted"/>
<keyword evidence="1" id="KW-0812">Transmembrane</keyword>
<keyword evidence="3" id="KW-1185">Reference proteome</keyword>
<feature type="transmembrane region" description="Helical" evidence="1">
    <location>
        <begin position="21"/>
        <end position="42"/>
    </location>
</feature>
<keyword evidence="1" id="KW-0472">Membrane</keyword>
<dbReference type="KEGG" id="jeo:JMA_38950"/>
<organism evidence="2 3">
    <name type="scientific">Jeotgalibacillus malaysiensis</name>
    <dbReference type="NCBI Taxonomy" id="1508404"/>
    <lineage>
        <taxon>Bacteria</taxon>
        <taxon>Bacillati</taxon>
        <taxon>Bacillota</taxon>
        <taxon>Bacilli</taxon>
        <taxon>Bacillales</taxon>
        <taxon>Caryophanaceae</taxon>
        <taxon>Jeotgalibacillus</taxon>
    </lineage>
</organism>
<protein>
    <submittedName>
        <fullName evidence="2">Uncharacterized protein</fullName>
    </submittedName>
</protein>
<gene>
    <name evidence="2" type="ORF">JMA_38950</name>
</gene>